<evidence type="ECO:0000256" key="1">
    <source>
        <dbReference type="SAM" id="MobiDB-lite"/>
    </source>
</evidence>
<feature type="non-terminal residue" evidence="2">
    <location>
        <position position="219"/>
    </location>
</feature>
<accession>A0ABU5Z361</accession>
<sequence length="219" mass="23565">MSDLPPGEWSAWLVGVWWPSPPSQLEVAVTFWSDHADVKDQEASEVDKALTFFGKNNSGHTADDMLAKLRTGMKRLLKVRDDCRAKSTANSRVADAVRHLRDRLTEIANDGNKQINDILQKQDSIASKLLQINGVIAQANSSATHVGIDANEAIVTATTSMFSAMDVGGDAREWLRNHGANFDAPSTPHMNESDLDKALHPTVGPAGATPGTPTTPGTV</sequence>
<dbReference type="Proteomes" id="UP001299283">
    <property type="component" value="Unassembled WGS sequence"/>
</dbReference>
<protein>
    <recommendedName>
        <fullName evidence="4">DUF4226 domain-containing protein</fullName>
    </recommendedName>
</protein>
<evidence type="ECO:0000313" key="3">
    <source>
        <dbReference type="Proteomes" id="UP001299283"/>
    </source>
</evidence>
<keyword evidence="3" id="KW-1185">Reference proteome</keyword>
<dbReference type="EMBL" id="JAYJJQ010000038">
    <property type="protein sequence ID" value="MEB3071844.1"/>
    <property type="molecule type" value="Genomic_DNA"/>
</dbReference>
<evidence type="ECO:0008006" key="4">
    <source>
        <dbReference type="Google" id="ProtNLM"/>
    </source>
</evidence>
<evidence type="ECO:0000313" key="2">
    <source>
        <dbReference type="EMBL" id="MEB3071844.1"/>
    </source>
</evidence>
<reference evidence="2 3" key="1">
    <citation type="submission" date="2023-12" db="EMBL/GenBank/DDBJ databases">
        <title>Description of new species of Mycobacterium terrae complex isolated from sewage at the Sao Paulo Zoological Park Foundation in Brazil.</title>
        <authorList>
            <person name="Romagnoli C.L."/>
            <person name="Conceicao E.C."/>
            <person name="Machado E."/>
            <person name="Barreto L.B.P.F."/>
            <person name="Sharma A."/>
            <person name="Silva N.M."/>
            <person name="Marques L.E."/>
            <person name="Juliana M.A."/>
            <person name="Lourenco M.C.S."/>
            <person name="Digiampietri L.A."/>
            <person name="Suffys P.N."/>
            <person name="Viana-Niero C."/>
        </authorList>
    </citation>
    <scope>NUCLEOTIDE SEQUENCE [LARGE SCALE GENOMIC DNA]</scope>
    <source>
        <strain evidence="2 3">MYC017</strain>
    </source>
</reference>
<feature type="region of interest" description="Disordered" evidence="1">
    <location>
        <begin position="178"/>
        <end position="219"/>
    </location>
</feature>
<feature type="compositionally biased region" description="Low complexity" evidence="1">
    <location>
        <begin position="201"/>
        <end position="219"/>
    </location>
</feature>
<gene>
    <name evidence="2" type="ORF">K5L39_21955</name>
</gene>
<comment type="caution">
    <text evidence="2">The sequence shown here is derived from an EMBL/GenBank/DDBJ whole genome shotgun (WGS) entry which is preliminary data.</text>
</comment>
<organism evidence="2 3">
    <name type="scientific">[Mycobacterium] vasticus</name>
    <dbReference type="NCBI Taxonomy" id="2875777"/>
    <lineage>
        <taxon>Bacteria</taxon>
        <taxon>Bacillati</taxon>
        <taxon>Actinomycetota</taxon>
        <taxon>Actinomycetes</taxon>
        <taxon>Mycobacteriales</taxon>
        <taxon>Mycobacteriaceae</taxon>
        <taxon>Mycolicibacter</taxon>
    </lineage>
</organism>
<proteinExistence type="predicted"/>
<name>A0ABU5Z361_9MYCO</name>